<dbReference type="RefSeq" id="WP_069328837.1">
    <property type="nucleotide sequence ID" value="NZ_MDER01000066.1"/>
</dbReference>
<dbReference type="InterPro" id="IPR013780">
    <property type="entry name" value="Glyco_hydro_b"/>
</dbReference>
<organism evidence="2 3">
    <name type="scientific">Paenibacillus nuruki</name>
    <dbReference type="NCBI Taxonomy" id="1886670"/>
    <lineage>
        <taxon>Bacteria</taxon>
        <taxon>Bacillati</taxon>
        <taxon>Bacillota</taxon>
        <taxon>Bacilli</taxon>
        <taxon>Bacillales</taxon>
        <taxon>Paenibacillaceae</taxon>
        <taxon>Paenibacillus</taxon>
    </lineage>
</organism>
<dbReference type="SUPFAM" id="SSF51445">
    <property type="entry name" value="(Trans)glycosidases"/>
    <property type="match status" value="1"/>
</dbReference>
<dbReference type="EC" id="3.2.1.164" evidence="2"/>
<dbReference type="PANTHER" id="PTHR42767">
    <property type="entry name" value="ENDO-BETA-1,6-GALACTANASE"/>
    <property type="match status" value="1"/>
</dbReference>
<dbReference type="Proteomes" id="UP000094578">
    <property type="component" value="Unassembled WGS sequence"/>
</dbReference>
<keyword evidence="2" id="KW-0378">Hydrolase</keyword>
<dbReference type="Gene3D" id="3.20.20.80">
    <property type="entry name" value="Glycosidases"/>
    <property type="match status" value="1"/>
</dbReference>
<name>A0A1E3L012_9BACL</name>
<dbReference type="EMBL" id="MDER01000066">
    <property type="protein sequence ID" value="ODP27128.1"/>
    <property type="molecule type" value="Genomic_DNA"/>
</dbReference>
<feature type="domain" description="Ricin B lectin" evidence="1">
    <location>
        <begin position="490"/>
        <end position="626"/>
    </location>
</feature>
<gene>
    <name evidence="2" type="primary">6gal</name>
    <name evidence="2" type="ORF">PTI45_03449</name>
</gene>
<keyword evidence="3" id="KW-1185">Reference proteome</keyword>
<protein>
    <submittedName>
        <fullName evidence="2">Galactan endo-1,6-beta-galactosidase</fullName>
        <ecNumber evidence="2">3.2.1.164</ecNumber>
    </submittedName>
</protein>
<evidence type="ECO:0000313" key="3">
    <source>
        <dbReference type="Proteomes" id="UP000094578"/>
    </source>
</evidence>
<dbReference type="InterPro" id="IPR039743">
    <property type="entry name" value="6GAL/EXGAL"/>
</dbReference>
<dbReference type="GO" id="GO:0004553">
    <property type="term" value="F:hydrolase activity, hydrolyzing O-glycosyl compounds"/>
    <property type="evidence" value="ECO:0007669"/>
    <property type="project" value="InterPro"/>
</dbReference>
<dbReference type="InterPro" id="IPR000772">
    <property type="entry name" value="Ricin_B_lectin"/>
</dbReference>
<sequence length="630" mass="68991">MAQTKYKKRLAILNHSMLILALLITTYGVVPMKNASAASYNATVNPNVQYQTWEGWGTSLAWWANRVGGASESVRNDYADKLFGSNGLQMNIVRYNIGGGENPAYPNHMELRARIPGFKDSATSAYDWTRDSNQRSILQAAKSRIPASEFIAEAFSNSPPWWMTKSGSVTGNQNAAENLKDDMYDDFADYLTTVTKQFSDQWGVNFRTLSAFNEPSSDYWYFGNRQEGNVMFAPNQQVMIGQLSNAIAAKGLPIGISAPEETSIDLTRKSIDSYSAATKSKLVQYNTHTYQGSDRTGLNTSANGKRLWNSEHGDGDNTGMTLSRTILSDLKYMKNSAWVYWQAVETPGGWGMIETDLNTASANLGTYTVTKKYHMMAQWSKFIRPGYKIIDIVDNNSVAAYDTVGKKLVIVTVNSTTSPNTVNYDLSQFTTLTGNVTGYRTSSSENMAAISGLSLANKKFTNTQPANSVSTFVITGISGATGGGTTIDGNAYYKIVNQNSNKLLDVSEASTTDGANVLQWMDIGGTNQQWKFVATTNGYYKLINRKTGKALEVSAQSVADGGDVVQWTDNGGTNQQWKPVFTDNTMKLINRNSNKVAEISSGSTSNGGDVIQWTDNGGTNQKWILLKATD</sequence>
<dbReference type="PATRIC" id="fig|1886670.3.peg.3507"/>
<evidence type="ECO:0000313" key="2">
    <source>
        <dbReference type="EMBL" id="ODP27128.1"/>
    </source>
</evidence>
<dbReference type="Gene3D" id="2.60.40.1180">
    <property type="entry name" value="Golgi alpha-mannosidase II"/>
    <property type="match status" value="1"/>
</dbReference>
<comment type="caution">
    <text evidence="2">The sequence shown here is derived from an EMBL/GenBank/DDBJ whole genome shotgun (WGS) entry which is preliminary data.</text>
</comment>
<dbReference type="SUPFAM" id="SSF50370">
    <property type="entry name" value="Ricin B-like lectins"/>
    <property type="match status" value="1"/>
</dbReference>
<accession>A0A1E3L012</accession>
<dbReference type="SMART" id="SM00458">
    <property type="entry name" value="RICIN"/>
    <property type="match status" value="1"/>
</dbReference>
<keyword evidence="2" id="KW-0326">Glycosidase</keyword>
<dbReference type="Pfam" id="PF14587">
    <property type="entry name" value="Glyco_hydr_30_2"/>
    <property type="match status" value="1"/>
</dbReference>
<dbReference type="InterPro" id="IPR017853">
    <property type="entry name" value="GH"/>
</dbReference>
<dbReference type="InterPro" id="IPR039514">
    <property type="entry name" value="6GAL-like"/>
</dbReference>
<evidence type="ECO:0000259" key="1">
    <source>
        <dbReference type="SMART" id="SM00458"/>
    </source>
</evidence>
<dbReference type="SUPFAM" id="SSF51011">
    <property type="entry name" value="Glycosyl hydrolase domain"/>
    <property type="match status" value="1"/>
</dbReference>
<reference evidence="2 3" key="1">
    <citation type="submission" date="2016-08" db="EMBL/GenBank/DDBJ databases">
        <title>Genome sequencing of Paenibacillus sp. TI45-13ar, isolated from Korean traditional nuruk.</title>
        <authorList>
            <person name="Kim S.-J."/>
        </authorList>
    </citation>
    <scope>NUCLEOTIDE SEQUENCE [LARGE SCALE GENOMIC DNA]</scope>
    <source>
        <strain evidence="2 3">TI45-13ar</strain>
    </source>
</reference>
<dbReference type="InterPro" id="IPR035992">
    <property type="entry name" value="Ricin_B-like_lectins"/>
</dbReference>
<dbReference type="Pfam" id="PF14200">
    <property type="entry name" value="RicinB_lectin_2"/>
    <property type="match status" value="1"/>
</dbReference>
<dbReference type="Gene3D" id="2.80.10.50">
    <property type="match status" value="3"/>
</dbReference>
<proteinExistence type="predicted"/>
<dbReference type="PROSITE" id="PS50231">
    <property type="entry name" value="RICIN_B_LECTIN"/>
    <property type="match status" value="1"/>
</dbReference>
<dbReference type="PANTHER" id="PTHR42767:SF1">
    <property type="entry name" value="ENDO-BETA-1,6-GALACTANASE-LIKE DOMAIN-CONTAINING PROTEIN"/>
    <property type="match status" value="1"/>
</dbReference>
<dbReference type="STRING" id="1886670.PTI45_03449"/>
<dbReference type="AlphaFoldDB" id="A0A1E3L012"/>